<dbReference type="RefSeq" id="WP_115689437.1">
    <property type="nucleotide sequence ID" value="NZ_CP031417.1"/>
</dbReference>
<dbReference type="GO" id="GO:0030973">
    <property type="term" value="F:molybdate ion binding"/>
    <property type="evidence" value="ECO:0007669"/>
    <property type="project" value="TreeGrafter"/>
</dbReference>
<proteinExistence type="predicted"/>
<feature type="chain" id="PRO_5016717527" evidence="1">
    <location>
        <begin position="26"/>
        <end position="256"/>
    </location>
</feature>
<keyword evidence="1" id="KW-0732">Signal</keyword>
<reference evidence="2 3" key="1">
    <citation type="submission" date="2018-07" db="EMBL/GenBank/DDBJ databases">
        <authorList>
            <person name="Quirk P.G."/>
            <person name="Krulwich T.A."/>
        </authorList>
    </citation>
    <scope>NUCLEOTIDE SEQUENCE [LARGE SCALE GENOMIC DNA]</scope>
    <source>
        <strain evidence="2 3">CC-BB4</strain>
    </source>
</reference>
<dbReference type="SUPFAM" id="SSF53850">
    <property type="entry name" value="Periplasmic binding protein-like II"/>
    <property type="match status" value="1"/>
</dbReference>
<name>A0A345ZT57_9HYPH</name>
<dbReference type="Proteomes" id="UP000254889">
    <property type="component" value="Chromosome"/>
</dbReference>
<evidence type="ECO:0000313" key="3">
    <source>
        <dbReference type="Proteomes" id="UP000254889"/>
    </source>
</evidence>
<dbReference type="GO" id="GO:0015689">
    <property type="term" value="P:molybdate ion transport"/>
    <property type="evidence" value="ECO:0007669"/>
    <property type="project" value="TreeGrafter"/>
</dbReference>
<accession>A0A345ZT57</accession>
<dbReference type="OrthoDB" id="7261414at2"/>
<dbReference type="AlphaFoldDB" id="A0A345ZT57"/>
<keyword evidence="3" id="KW-1185">Reference proteome</keyword>
<protein>
    <submittedName>
        <fullName evidence="2">ABC transporter substrate-binding protein</fullName>
    </submittedName>
</protein>
<feature type="signal peptide" evidence="1">
    <location>
        <begin position="1"/>
        <end position="25"/>
    </location>
</feature>
<dbReference type="InterPro" id="IPR050682">
    <property type="entry name" value="ModA/WtpA"/>
</dbReference>
<dbReference type="PANTHER" id="PTHR30632">
    <property type="entry name" value="MOLYBDATE-BINDING PERIPLASMIC PROTEIN"/>
    <property type="match status" value="1"/>
</dbReference>
<dbReference type="Pfam" id="PF13531">
    <property type="entry name" value="SBP_bac_11"/>
    <property type="match status" value="1"/>
</dbReference>
<gene>
    <name evidence="2" type="ORF">DW352_05980</name>
</gene>
<evidence type="ECO:0000256" key="1">
    <source>
        <dbReference type="SAM" id="SignalP"/>
    </source>
</evidence>
<sequence length="256" mass="26406">MPRALGAAALLSISFWLAGSAPVLAAEVKVLTTGAFKQMVLTLVPDFERQSGHKVVVDNDTAGAVKKRIEGGEVFDVAVITPGAIDALAAEGKIAAGSRVDLARVGVGVMVRDGAAKPDVATLDAFKEVLLKAKSVAYIDPASGGSSGIYLDKLFERLGVAQEVRAKAKLKKGGYVADLLLNGQAELGLHQISEIVPVKGVTLVGPLPKEIQNYTTYSAGVSAASDKKDIGQALIKAFTSPAAAAVLKEKGMEPAS</sequence>
<dbReference type="PANTHER" id="PTHR30632:SF11">
    <property type="entry name" value="BLR4797 PROTEIN"/>
    <property type="match status" value="1"/>
</dbReference>
<dbReference type="EMBL" id="CP031417">
    <property type="protein sequence ID" value="AXK80104.1"/>
    <property type="molecule type" value="Genomic_DNA"/>
</dbReference>
<dbReference type="Gene3D" id="3.40.190.10">
    <property type="entry name" value="Periplasmic binding protein-like II"/>
    <property type="match status" value="2"/>
</dbReference>
<evidence type="ECO:0000313" key="2">
    <source>
        <dbReference type="EMBL" id="AXK80104.1"/>
    </source>
</evidence>
<organism evidence="2 3">
    <name type="scientific">Pseudolabrys taiwanensis</name>
    <dbReference type="NCBI Taxonomy" id="331696"/>
    <lineage>
        <taxon>Bacteria</taxon>
        <taxon>Pseudomonadati</taxon>
        <taxon>Pseudomonadota</taxon>
        <taxon>Alphaproteobacteria</taxon>
        <taxon>Hyphomicrobiales</taxon>
        <taxon>Xanthobacteraceae</taxon>
        <taxon>Pseudolabrys</taxon>
    </lineage>
</organism>
<dbReference type="KEGG" id="ptaw:DW352_05980"/>